<feature type="non-terminal residue" evidence="6">
    <location>
        <position position="240"/>
    </location>
</feature>
<comment type="cofactor">
    <cofactor evidence="1">
        <name>Mg(2+)</name>
        <dbReference type="ChEBI" id="CHEBI:18420"/>
    </cofactor>
</comment>
<evidence type="ECO:0000259" key="5">
    <source>
        <dbReference type="Pfam" id="PF03061"/>
    </source>
</evidence>
<dbReference type="InterPro" id="IPR023214">
    <property type="entry name" value="HAD_sf"/>
</dbReference>
<accession>X1DHW5</accession>
<proteinExistence type="predicted"/>
<dbReference type="Gene3D" id="1.10.150.240">
    <property type="entry name" value="Putative phosphatase, domain 2"/>
    <property type="match status" value="1"/>
</dbReference>
<protein>
    <recommendedName>
        <fullName evidence="5">Thioesterase domain-containing protein</fullName>
    </recommendedName>
</protein>
<dbReference type="AlphaFoldDB" id="X1DHW5"/>
<dbReference type="InterPro" id="IPR051600">
    <property type="entry name" value="Beta-PGM-like"/>
</dbReference>
<evidence type="ECO:0000313" key="6">
    <source>
        <dbReference type="EMBL" id="GAG95991.1"/>
    </source>
</evidence>
<evidence type="ECO:0000256" key="1">
    <source>
        <dbReference type="ARBA" id="ARBA00001946"/>
    </source>
</evidence>
<dbReference type="SUPFAM" id="SSF54637">
    <property type="entry name" value="Thioesterase/thiol ester dehydrase-isomerase"/>
    <property type="match status" value="1"/>
</dbReference>
<gene>
    <name evidence="6" type="ORF">S01H4_47047</name>
</gene>
<keyword evidence="4" id="KW-0119">Carbohydrate metabolism</keyword>
<comment type="caution">
    <text evidence="6">The sequence shown here is derived from an EMBL/GenBank/DDBJ whole genome shotgun (WGS) entry which is preliminary data.</text>
</comment>
<dbReference type="InterPro" id="IPR006683">
    <property type="entry name" value="Thioestr_dom"/>
</dbReference>
<dbReference type="InterPro" id="IPR029069">
    <property type="entry name" value="HotDog_dom_sf"/>
</dbReference>
<dbReference type="GO" id="GO:0003824">
    <property type="term" value="F:catalytic activity"/>
    <property type="evidence" value="ECO:0007669"/>
    <property type="project" value="UniProtKB-ARBA"/>
</dbReference>
<evidence type="ECO:0000256" key="4">
    <source>
        <dbReference type="ARBA" id="ARBA00023277"/>
    </source>
</evidence>
<sequence length="240" mass="27073">MQIPKLDVVYSTRLCFACGEDNPIGLKLKPVYDGEKVRAEFTPGEYHQGWDNVTHAGILYTLFDEVTAYVILCCGIDFGVTAKSEVRFKQVALINEPIQISAWVTKLTRRLVETKGVLALKDNTVIAEGSSLFYVWRRSKKTVLWDMDGVIANSGSFHFAAWQETFAKRGVNFTKKDFTKFFGTRNDFIIRNVLGEGLSEENVESIVQEKEASFREKAKGNIKPFPGVVKLLNTIKKGNF</sequence>
<dbReference type="PANTHER" id="PTHR46193:SF18">
    <property type="entry name" value="HEXITOL PHOSPHATASE B"/>
    <property type="match status" value="1"/>
</dbReference>
<organism evidence="6">
    <name type="scientific">marine sediment metagenome</name>
    <dbReference type="NCBI Taxonomy" id="412755"/>
    <lineage>
        <taxon>unclassified sequences</taxon>
        <taxon>metagenomes</taxon>
        <taxon>ecological metagenomes</taxon>
    </lineage>
</organism>
<dbReference type="InterPro" id="IPR041492">
    <property type="entry name" value="HAD_2"/>
</dbReference>
<reference evidence="6" key="1">
    <citation type="journal article" date="2014" name="Front. Microbiol.">
        <title>High frequency of phylogenetically diverse reductive dehalogenase-homologous genes in deep subseafloor sedimentary metagenomes.</title>
        <authorList>
            <person name="Kawai M."/>
            <person name="Futagami T."/>
            <person name="Toyoda A."/>
            <person name="Takaki Y."/>
            <person name="Nishi S."/>
            <person name="Hori S."/>
            <person name="Arai W."/>
            <person name="Tsubouchi T."/>
            <person name="Morono Y."/>
            <person name="Uchiyama I."/>
            <person name="Ito T."/>
            <person name="Fujiyama A."/>
            <person name="Inagaki F."/>
            <person name="Takami H."/>
        </authorList>
    </citation>
    <scope>NUCLEOTIDE SEQUENCE</scope>
    <source>
        <strain evidence="6">Expedition CK06-06</strain>
    </source>
</reference>
<name>X1DHW5_9ZZZZ</name>
<dbReference type="SUPFAM" id="SSF56784">
    <property type="entry name" value="HAD-like"/>
    <property type="match status" value="1"/>
</dbReference>
<dbReference type="Gene3D" id="3.10.129.10">
    <property type="entry name" value="Hotdog Thioesterase"/>
    <property type="match status" value="1"/>
</dbReference>
<dbReference type="InterPro" id="IPR023198">
    <property type="entry name" value="PGP-like_dom2"/>
</dbReference>
<dbReference type="GO" id="GO:0046872">
    <property type="term" value="F:metal ion binding"/>
    <property type="evidence" value="ECO:0007669"/>
    <property type="project" value="UniProtKB-KW"/>
</dbReference>
<dbReference type="Gene3D" id="3.40.50.1000">
    <property type="entry name" value="HAD superfamily/HAD-like"/>
    <property type="match status" value="1"/>
</dbReference>
<dbReference type="InterPro" id="IPR036412">
    <property type="entry name" value="HAD-like_sf"/>
</dbReference>
<dbReference type="Pfam" id="PF13419">
    <property type="entry name" value="HAD_2"/>
    <property type="match status" value="1"/>
</dbReference>
<keyword evidence="2" id="KW-0479">Metal-binding</keyword>
<dbReference type="CDD" id="cd03443">
    <property type="entry name" value="PaaI_thioesterase"/>
    <property type="match status" value="1"/>
</dbReference>
<dbReference type="Pfam" id="PF03061">
    <property type="entry name" value="4HBT"/>
    <property type="match status" value="1"/>
</dbReference>
<dbReference type="PANTHER" id="PTHR46193">
    <property type="entry name" value="6-PHOSPHOGLUCONATE PHOSPHATASE"/>
    <property type="match status" value="1"/>
</dbReference>
<feature type="domain" description="Thioesterase" evidence="5">
    <location>
        <begin position="52"/>
        <end position="123"/>
    </location>
</feature>
<dbReference type="EMBL" id="BART01026364">
    <property type="protein sequence ID" value="GAG95991.1"/>
    <property type="molecule type" value="Genomic_DNA"/>
</dbReference>
<evidence type="ECO:0000256" key="3">
    <source>
        <dbReference type="ARBA" id="ARBA00022842"/>
    </source>
</evidence>
<keyword evidence="3" id="KW-0460">Magnesium</keyword>
<evidence type="ECO:0000256" key="2">
    <source>
        <dbReference type="ARBA" id="ARBA00022723"/>
    </source>
</evidence>